<name>Q9HJK6_THEAC</name>
<feature type="transmembrane region" description="Helical" evidence="5">
    <location>
        <begin position="165"/>
        <end position="186"/>
    </location>
</feature>
<proteinExistence type="predicted"/>
<dbReference type="InterPro" id="IPR003945">
    <property type="entry name" value="NU5C-like"/>
</dbReference>
<feature type="transmembrane region" description="Helical" evidence="5">
    <location>
        <begin position="317"/>
        <end position="340"/>
    </location>
</feature>
<keyword evidence="3 5" id="KW-1133">Transmembrane helix</keyword>
<dbReference type="PANTHER" id="PTHR42829:SF2">
    <property type="entry name" value="NADH-UBIQUINONE OXIDOREDUCTASE CHAIN 5"/>
    <property type="match status" value="1"/>
</dbReference>
<feature type="transmembrane region" description="Helical" evidence="5">
    <location>
        <begin position="614"/>
        <end position="632"/>
    </location>
</feature>
<evidence type="ECO:0000256" key="5">
    <source>
        <dbReference type="SAM" id="Phobius"/>
    </source>
</evidence>
<reference evidence="8 9" key="1">
    <citation type="journal article" date="2000" name="Nature">
        <title>The genome sequence of the thermoacidophilic scavenger Thermoplasma acidophilum.</title>
        <authorList>
            <person name="Ruepp A."/>
            <person name="Graml W."/>
            <person name="Santos-Martinez M.L."/>
            <person name="Koretke K.K."/>
            <person name="Volker C."/>
            <person name="Mewes H.W."/>
            <person name="Frishman D."/>
            <person name="Stocker S."/>
            <person name="Lupas A.N."/>
            <person name="Baumeister W."/>
        </authorList>
    </citation>
    <scope>NUCLEOTIDE SEQUENCE [LARGE SCALE GENOMIC DNA]</scope>
    <source>
        <strain evidence="9">ATCC 25905 / DSM 1728 / JCM 9062 / NBRC 15155 / AMRC-C165</strain>
    </source>
</reference>
<dbReference type="GO" id="GO:0016020">
    <property type="term" value="C:membrane"/>
    <property type="evidence" value="ECO:0007669"/>
    <property type="project" value="UniProtKB-SubCell"/>
</dbReference>
<evidence type="ECO:0000256" key="2">
    <source>
        <dbReference type="ARBA" id="ARBA00022692"/>
    </source>
</evidence>
<evidence type="ECO:0000313" key="8">
    <source>
        <dbReference type="EMBL" id="CAC12090.1"/>
    </source>
</evidence>
<evidence type="ECO:0000259" key="6">
    <source>
        <dbReference type="Pfam" id="PF00361"/>
    </source>
</evidence>
<dbReference type="GO" id="GO:0008137">
    <property type="term" value="F:NADH dehydrogenase (ubiquinone) activity"/>
    <property type="evidence" value="ECO:0007669"/>
    <property type="project" value="InterPro"/>
</dbReference>
<evidence type="ECO:0000313" key="9">
    <source>
        <dbReference type="Proteomes" id="UP000001024"/>
    </source>
</evidence>
<gene>
    <name evidence="8" type="ordered locus">Ta0961</name>
</gene>
<evidence type="ECO:0000259" key="7">
    <source>
        <dbReference type="Pfam" id="PF00662"/>
    </source>
</evidence>
<comment type="subcellular location">
    <subcellularLocation>
        <location evidence="1">Membrane</location>
        <topology evidence="1">Multi-pass membrane protein</topology>
    </subcellularLocation>
</comment>
<evidence type="ECO:0000256" key="1">
    <source>
        <dbReference type="ARBA" id="ARBA00004141"/>
    </source>
</evidence>
<dbReference type="EnsemblBacteria" id="CAC12090">
    <property type="protein sequence ID" value="CAC12090"/>
    <property type="gene ID" value="CAC12090"/>
</dbReference>
<keyword evidence="9" id="KW-1185">Reference proteome</keyword>
<dbReference type="GO" id="GO:0003954">
    <property type="term" value="F:NADH dehydrogenase activity"/>
    <property type="evidence" value="ECO:0007669"/>
    <property type="project" value="TreeGrafter"/>
</dbReference>
<feature type="transmembrane region" description="Helical" evidence="5">
    <location>
        <begin position="385"/>
        <end position="404"/>
    </location>
</feature>
<feature type="transmembrane region" description="Helical" evidence="5">
    <location>
        <begin position="424"/>
        <end position="447"/>
    </location>
</feature>
<feature type="transmembrane region" description="Helical" evidence="5">
    <location>
        <begin position="467"/>
        <end position="490"/>
    </location>
</feature>
<feature type="transmembrane region" description="Helical" evidence="5">
    <location>
        <begin position="249"/>
        <end position="267"/>
    </location>
</feature>
<dbReference type="HOGENOM" id="CLU_007100_6_2_2"/>
<keyword evidence="4 5" id="KW-0472">Membrane</keyword>
<feature type="domain" description="NADH-Ubiquinone oxidoreductase (complex I) chain 5 N-terminal" evidence="7">
    <location>
        <begin position="67"/>
        <end position="111"/>
    </location>
</feature>
<feature type="transmembrane region" description="Helical" evidence="5">
    <location>
        <begin position="132"/>
        <end position="153"/>
    </location>
</feature>
<feature type="transmembrane region" description="Helical" evidence="5">
    <location>
        <begin position="31"/>
        <end position="54"/>
    </location>
</feature>
<dbReference type="PaxDb" id="273075-Ta0961"/>
<dbReference type="PRINTS" id="PR01434">
    <property type="entry name" value="NADHDHGNASE5"/>
</dbReference>
<evidence type="ECO:0000256" key="3">
    <source>
        <dbReference type="ARBA" id="ARBA00022989"/>
    </source>
</evidence>
<dbReference type="Proteomes" id="UP000001024">
    <property type="component" value="Chromosome"/>
</dbReference>
<feature type="transmembrane region" description="Helical" evidence="5">
    <location>
        <begin position="279"/>
        <end position="305"/>
    </location>
</feature>
<feature type="transmembrane region" description="Helical" evidence="5">
    <location>
        <begin position="74"/>
        <end position="97"/>
    </location>
</feature>
<sequence>MTMYIYGWMIFISPLIGFLLTLIIGKYYRRWSGAIASFFIFLAFIFSVITYFTVIKHPIYNSYTWFYNIDFGIYIDNLAIVMAMMVSFVSLMIHLFAIYYMKDDPNKHVYFAETALFTAGMLGLVISSNLVLLFLFWELVGLCSYLLIGFWFFKPNATAAAKKAFIVTRVGDLSFIIGMSILYYSLINVTKDPLSIPYLISNASSIAVAIGKVRLGIIAIFILGAAIGKSAQFPLHVWIPDAMEGPTTVSALIHAATMVTAGVYLVARLFQVFLYAAPFAMYAVAIVGSFTALYAGIVGLVVNDVKRILAYSTISQLGYMLAAIGLAPIIGGVAVSLGMFHLISHAIFKALLFMSAGAFLVAMMDLRDAKQMGGLWKRMPVTTTLFFIGSLALVAFPGTSGYFSKDPIIFASYNYFTKSLSVAGFLPLLFLMTGSLLTTLYTFRMFFLVAVGKPRSTLAERARDPPIVALLPLMVLSIFALILGVWQVPFYSFVKPTLDLSPYSVSVPTAPIYITTLPIILLAIGFFVDLYIYGFEKWKTWDISKTWYYKLVKNKFYIDVLYTRIISERVILPLSAAFSGFENAYNGSVNKLGSDTVSTGTYFRRLQSGVFENYVAVLIIAAILIFIIIEIVELV</sequence>
<dbReference type="STRING" id="273075.gene:9572179"/>
<dbReference type="KEGG" id="tac:Ta0961"/>
<feature type="transmembrane region" description="Helical" evidence="5">
    <location>
        <begin position="206"/>
        <end position="228"/>
    </location>
</feature>
<dbReference type="eggNOG" id="arCOG01539">
    <property type="taxonomic scope" value="Archaea"/>
</dbReference>
<dbReference type="Pfam" id="PF00662">
    <property type="entry name" value="Proton_antipo_N"/>
    <property type="match status" value="1"/>
</dbReference>
<dbReference type="Pfam" id="PF00361">
    <property type="entry name" value="Proton_antipo_M"/>
    <property type="match status" value="1"/>
</dbReference>
<organism evidence="8 9">
    <name type="scientific">Thermoplasma acidophilum (strain ATCC 25905 / DSM 1728 / JCM 9062 / NBRC 15155 / AMRC-C165)</name>
    <dbReference type="NCBI Taxonomy" id="273075"/>
    <lineage>
        <taxon>Archaea</taxon>
        <taxon>Methanobacteriati</taxon>
        <taxon>Thermoplasmatota</taxon>
        <taxon>Thermoplasmata</taxon>
        <taxon>Thermoplasmatales</taxon>
        <taxon>Thermoplasmataceae</taxon>
        <taxon>Thermoplasma</taxon>
    </lineage>
</organism>
<dbReference type="NCBIfam" id="TIGR01974">
    <property type="entry name" value="NDH_I_L"/>
    <property type="match status" value="1"/>
</dbReference>
<feature type="transmembrane region" description="Helical" evidence="5">
    <location>
        <begin position="6"/>
        <end position="24"/>
    </location>
</feature>
<evidence type="ECO:0000256" key="4">
    <source>
        <dbReference type="ARBA" id="ARBA00023136"/>
    </source>
</evidence>
<feature type="transmembrane region" description="Helical" evidence="5">
    <location>
        <begin position="346"/>
        <end position="364"/>
    </location>
</feature>
<protein>
    <submittedName>
        <fullName evidence="8">NADH dehydrogenase, chain L related protein</fullName>
    </submittedName>
</protein>
<dbReference type="GO" id="GO:0015990">
    <property type="term" value="P:electron transport coupled proton transport"/>
    <property type="evidence" value="ECO:0007669"/>
    <property type="project" value="TreeGrafter"/>
</dbReference>
<dbReference type="InterPro" id="IPR001516">
    <property type="entry name" value="Proton_antipo_N"/>
</dbReference>
<dbReference type="EMBL" id="AL445066">
    <property type="protein sequence ID" value="CAC12090.1"/>
    <property type="molecule type" value="Genomic_DNA"/>
</dbReference>
<keyword evidence="2 5" id="KW-0812">Transmembrane</keyword>
<dbReference type="InterPro" id="IPR001750">
    <property type="entry name" value="ND/Mrp_TM"/>
</dbReference>
<dbReference type="InterPro" id="IPR018393">
    <property type="entry name" value="NADHpl_OxRdtase_5_subgr"/>
</dbReference>
<dbReference type="AlphaFoldDB" id="Q9HJK6"/>
<dbReference type="GO" id="GO:0042773">
    <property type="term" value="P:ATP synthesis coupled electron transport"/>
    <property type="evidence" value="ECO:0007669"/>
    <property type="project" value="InterPro"/>
</dbReference>
<feature type="transmembrane region" description="Helical" evidence="5">
    <location>
        <begin position="109"/>
        <end position="126"/>
    </location>
</feature>
<feature type="transmembrane region" description="Helical" evidence="5">
    <location>
        <begin position="510"/>
        <end position="533"/>
    </location>
</feature>
<feature type="domain" description="NADH:quinone oxidoreductase/Mrp antiporter transmembrane" evidence="6">
    <location>
        <begin position="127"/>
        <end position="425"/>
    </location>
</feature>
<dbReference type="Gene3D" id="1.20.5.2700">
    <property type="match status" value="1"/>
</dbReference>
<dbReference type="PANTHER" id="PTHR42829">
    <property type="entry name" value="NADH-UBIQUINONE OXIDOREDUCTASE CHAIN 5"/>
    <property type="match status" value="1"/>
</dbReference>
<dbReference type="InParanoid" id="Q9HJK6"/>
<accession>Q9HJK6</accession>